<gene>
    <name evidence="1" type="ORF">PSDVSF_00760</name>
</gene>
<keyword evidence="2" id="KW-1185">Reference proteome</keyword>
<organism evidence="1 2">
    <name type="scientific">Pseudodesulfovibrio sediminis</name>
    <dbReference type="NCBI Taxonomy" id="2810563"/>
    <lineage>
        <taxon>Bacteria</taxon>
        <taxon>Pseudomonadati</taxon>
        <taxon>Thermodesulfobacteriota</taxon>
        <taxon>Desulfovibrionia</taxon>
        <taxon>Desulfovibrionales</taxon>
        <taxon>Desulfovibrionaceae</taxon>
    </lineage>
</organism>
<dbReference type="Proteomes" id="UP001053296">
    <property type="component" value="Chromosome"/>
</dbReference>
<evidence type="ECO:0000313" key="2">
    <source>
        <dbReference type="Proteomes" id="UP001053296"/>
    </source>
</evidence>
<name>A0ABN6EMN0_9BACT</name>
<dbReference type="EMBL" id="AP024485">
    <property type="protein sequence ID" value="BCS86834.1"/>
    <property type="molecule type" value="Genomic_DNA"/>
</dbReference>
<accession>A0ABN6EMN0</accession>
<sequence>MSTREKHSHLAKIKAQLLQYDLDLSHIPDQSPVLKRATIALKVFQEHTGQLETYRKTLQRRLTLVDNDLTELFELGQVLQDALENYLHHREDGEA</sequence>
<reference evidence="1" key="1">
    <citation type="journal article" date="2022" name="Arch. Microbiol.">
        <title>Pseudodesulfovibrio sediminis sp. nov., a mesophilic and neutrophilic sulfate-reducing bacterium isolated from sediment of a brackish lake.</title>
        <authorList>
            <person name="Takahashi A."/>
            <person name="Kojima H."/>
            <person name="Watanabe M."/>
            <person name="Fukui M."/>
        </authorList>
    </citation>
    <scope>NUCLEOTIDE SEQUENCE</scope>
    <source>
        <strain evidence="1">SF6</strain>
    </source>
</reference>
<proteinExistence type="predicted"/>
<protein>
    <submittedName>
        <fullName evidence="1">Uncharacterized protein</fullName>
    </submittedName>
</protein>
<evidence type="ECO:0000313" key="1">
    <source>
        <dbReference type="EMBL" id="BCS86834.1"/>
    </source>
</evidence>